<reference evidence="1" key="1">
    <citation type="submission" date="2023-04" db="EMBL/GenBank/DDBJ databases">
        <title>Draft Genome sequencing of Naganishia species isolated from polar environments using Oxford Nanopore Technology.</title>
        <authorList>
            <person name="Leo P."/>
            <person name="Venkateswaran K."/>
        </authorList>
    </citation>
    <scope>NUCLEOTIDE SEQUENCE</scope>
    <source>
        <strain evidence="1">MNA-CCFEE 5262</strain>
    </source>
</reference>
<dbReference type="Proteomes" id="UP001230649">
    <property type="component" value="Unassembled WGS sequence"/>
</dbReference>
<sequence>MSSSPAIDGAQSPAQFVCRWDWCRQEFTDQLSLRQHVMGSHVEQSVAVPEDSLHVWQSGNGMWRGREKEYTPAARRSTIAPTTNVAHVNNVTHQMQVDSEALQTPEISASVSRPASHHFEAYGIPRSQEVAAVTQVFSPYITSSDEQQQAQAAGPELHTHARNPSNESASLPQSHDYETVQGILPRQVQQASSPAYQPPSGSTTTSDGGRTTPLRIGIAFGTLPNISSSSEGSTSTSSTNLFAAKTEKADGKAVGEGNSPNGNKKSSDKSLRFGFGNR</sequence>
<keyword evidence="2" id="KW-1185">Reference proteome</keyword>
<gene>
    <name evidence="1" type="ORF">QFC20_003621</name>
</gene>
<proteinExistence type="predicted"/>
<protein>
    <submittedName>
        <fullName evidence="1">Uncharacterized protein</fullName>
    </submittedName>
</protein>
<organism evidence="1 2">
    <name type="scientific">Naganishia adeliensis</name>
    <dbReference type="NCBI Taxonomy" id="92952"/>
    <lineage>
        <taxon>Eukaryota</taxon>
        <taxon>Fungi</taxon>
        <taxon>Dikarya</taxon>
        <taxon>Basidiomycota</taxon>
        <taxon>Agaricomycotina</taxon>
        <taxon>Tremellomycetes</taxon>
        <taxon>Filobasidiales</taxon>
        <taxon>Filobasidiaceae</taxon>
        <taxon>Naganishia</taxon>
    </lineage>
</organism>
<name>A0ACC2W8S8_9TREE</name>
<accession>A0ACC2W8S8</accession>
<evidence type="ECO:0000313" key="2">
    <source>
        <dbReference type="Proteomes" id="UP001230649"/>
    </source>
</evidence>
<dbReference type="EMBL" id="JASBWS010000034">
    <property type="protein sequence ID" value="KAJ9108052.1"/>
    <property type="molecule type" value="Genomic_DNA"/>
</dbReference>
<evidence type="ECO:0000313" key="1">
    <source>
        <dbReference type="EMBL" id="KAJ9108052.1"/>
    </source>
</evidence>
<comment type="caution">
    <text evidence="1">The sequence shown here is derived from an EMBL/GenBank/DDBJ whole genome shotgun (WGS) entry which is preliminary data.</text>
</comment>